<dbReference type="AlphaFoldDB" id="A0A3R9Q924"/>
<feature type="region of interest" description="Disordered" evidence="1">
    <location>
        <begin position="720"/>
        <end position="1134"/>
    </location>
</feature>
<protein>
    <recommendedName>
        <fullName evidence="5">DUF4175 family protein</fullName>
    </recommendedName>
</protein>
<proteinExistence type="predicted"/>
<name>A0A3R9Q924_9BACT</name>
<sequence>MSRREQLNLYIGQVQQRLRLDASVRGAAGVAAVALVATVLLTLILNRYAFPEHWLTPARLVLLGLVAAALGFGLALPWLRLNRRRSIHRAEAAFPELDQRLVTFAEREQTGDPFIELLAADTLSVAGDAHPAQLVPQTRLLVLLSAGVVCAGVLLWMIAAGPGYLGYGASLLWTGPKKNVAPLYEIRVTPGDAAVRRNSDQLVTAQVMGLETNKVNLYARYQSTSKWEPVAMQAEEGGKGYQFLFAGLPESVEYYVEAGPVRSKHFNFRVVDLPAVKQIEVTYHYPKWTGLQQVSEEHSGDLRALEGTDAELTVVMDAPLKDGVLVMDSGQPLHLTGGEGNRYRGTIHMEKDGAYHVAGIDQGQQVRLSEDYFISTSKANPPEIAIDRPGQDYRASPIEEVTVGVRAGAEFGLHQMTLHYSVNGGPEQTVNLLKEDGAKSSKGSTTLSLEDFKLVPGDVVSLYATAKDAHAESRTDISFIQADPFEREFSQSQQMGGGGGGGGGQGQGNQTDISRREKELIAATWKQLNDKASTAKQAEDMGKVLSEAQVKLREQVMALSGRMQSRDLEAANEEFNSFEKDMQAAAAAMTPSAEKLKQLAWRDAMPNEQKALQALLRAEATFRQIQVAFGQRGGGGGGGGGAGRDLASLFDLELDTEKNQYETAQTGSPAEEQAKKVDEALEKLDALARRQEELAQQEQNKAQTFQQRWQQEMLRREAEQLQREMEQMQGQQGGQQSADGSSGQGKAGQGKQSQSQQAQGRLQGGANSDSKDGGVDPRVQQALNRLRAANEAMSRAGGQPQNGQPQGQQGSEQARRAAEHLREATNLLGGAQKEQASGKLDSLSREAGRLAKEQAAQADRIRSLAGKQDENNEPTPEDMAARAQQRNKLASDRQQLSDDLSHLEKGLRDTARELAPNQPGTSSKLRDALGEMDQSDLGNRVQRTADWLRRGINPNTNGTEEEIASGLRKLSDEVRQAQQGMGAERDGQSKAGQGTQAAALDHVERLRSEIQSLSSGRGQGGQRQGQGTQQGQRGQQSGQGGQGGQQGQGGARGDAQGGGQQGGGQRGGDLRGGGQPGIRSGDPQSGESGDIGNYEPRGGGGGIVTYNVNTGDNKFDQTQRRQTGQNNGAVPPDSELVINQGLQELNHLRQLAKNDPAALREIQDLVKEMQRLDPSRFPGNPEMVEQLHTQVLNDVDKLELQLRRNTDDPQPGQVRTSKSPTVPPGYQDAVAEYYRRLGRTQ</sequence>
<feature type="compositionally biased region" description="Low complexity" evidence="1">
    <location>
        <begin position="749"/>
        <end position="766"/>
    </location>
</feature>
<feature type="compositionally biased region" description="Basic and acidic residues" evidence="1">
    <location>
        <begin position="859"/>
        <end position="870"/>
    </location>
</feature>
<keyword evidence="4" id="KW-1185">Reference proteome</keyword>
<accession>A0A3R9Q924</accession>
<feature type="region of interest" description="Disordered" evidence="1">
    <location>
        <begin position="1204"/>
        <end position="1228"/>
    </location>
</feature>
<feature type="compositionally biased region" description="Low complexity" evidence="1">
    <location>
        <begin position="797"/>
        <end position="810"/>
    </location>
</feature>
<feature type="transmembrane region" description="Helical" evidence="2">
    <location>
        <begin position="140"/>
        <end position="159"/>
    </location>
</feature>
<evidence type="ECO:0000256" key="2">
    <source>
        <dbReference type="SAM" id="Phobius"/>
    </source>
</evidence>
<feature type="compositionally biased region" description="Basic and acidic residues" evidence="1">
    <location>
        <begin position="842"/>
        <end position="852"/>
    </location>
</feature>
<evidence type="ECO:0000256" key="1">
    <source>
        <dbReference type="SAM" id="MobiDB-lite"/>
    </source>
</evidence>
<feature type="transmembrane region" description="Helical" evidence="2">
    <location>
        <begin position="60"/>
        <end position="79"/>
    </location>
</feature>
<feature type="transmembrane region" description="Helical" evidence="2">
    <location>
        <begin position="27"/>
        <end position="48"/>
    </location>
</feature>
<evidence type="ECO:0000313" key="4">
    <source>
        <dbReference type="Proteomes" id="UP000269669"/>
    </source>
</evidence>
<reference evidence="3 4" key="1">
    <citation type="submission" date="2018-12" db="EMBL/GenBank/DDBJ databases">
        <title>Sequencing of bacterial isolates from soil warming experiment in Harvard Forest, Massachusetts, USA.</title>
        <authorList>
            <person name="Deangelis K."/>
        </authorList>
    </citation>
    <scope>NUCLEOTIDE SEQUENCE [LARGE SCALE GENOMIC DNA]</scope>
    <source>
        <strain evidence="3 4">EB153</strain>
    </source>
</reference>
<dbReference type="RefSeq" id="WP_125484263.1">
    <property type="nucleotide sequence ID" value="NZ_RSDW01000001.1"/>
</dbReference>
<feature type="compositionally biased region" description="Gly residues" evidence="1">
    <location>
        <begin position="495"/>
        <end position="507"/>
    </location>
</feature>
<feature type="compositionally biased region" description="Basic and acidic residues" evidence="1">
    <location>
        <begin position="813"/>
        <end position="823"/>
    </location>
</feature>
<evidence type="ECO:0008006" key="5">
    <source>
        <dbReference type="Google" id="ProtNLM"/>
    </source>
</evidence>
<keyword evidence="2" id="KW-0472">Membrane</keyword>
<dbReference type="EMBL" id="RSDW01000001">
    <property type="protein sequence ID" value="RSL15531.1"/>
    <property type="molecule type" value="Genomic_DNA"/>
</dbReference>
<gene>
    <name evidence="3" type="ORF">EDE15_1021</name>
</gene>
<comment type="caution">
    <text evidence="3">The sequence shown here is derived from an EMBL/GenBank/DDBJ whole genome shotgun (WGS) entry which is preliminary data.</text>
</comment>
<feature type="region of interest" description="Disordered" evidence="1">
    <location>
        <begin position="490"/>
        <end position="513"/>
    </location>
</feature>
<evidence type="ECO:0000313" key="3">
    <source>
        <dbReference type="EMBL" id="RSL15531.1"/>
    </source>
</evidence>
<feature type="compositionally biased region" description="Low complexity" evidence="1">
    <location>
        <begin position="1025"/>
        <end position="1036"/>
    </location>
</feature>
<dbReference type="Proteomes" id="UP000269669">
    <property type="component" value="Unassembled WGS sequence"/>
</dbReference>
<feature type="compositionally biased region" description="Low complexity" evidence="1">
    <location>
        <begin position="727"/>
        <end position="741"/>
    </location>
</feature>
<keyword evidence="2" id="KW-0812">Transmembrane</keyword>
<feature type="compositionally biased region" description="Gly residues" evidence="1">
    <location>
        <begin position="1037"/>
        <end position="1076"/>
    </location>
</feature>
<feature type="compositionally biased region" description="Basic and acidic residues" evidence="1">
    <location>
        <begin position="889"/>
        <end position="912"/>
    </location>
</feature>
<dbReference type="OrthoDB" id="7052209at2"/>
<keyword evidence="2" id="KW-1133">Transmembrane helix</keyword>
<organism evidence="3 4">
    <name type="scientific">Edaphobacter aggregans</name>
    <dbReference type="NCBI Taxonomy" id="570835"/>
    <lineage>
        <taxon>Bacteria</taxon>
        <taxon>Pseudomonadati</taxon>
        <taxon>Acidobacteriota</taxon>
        <taxon>Terriglobia</taxon>
        <taxon>Terriglobales</taxon>
        <taxon>Acidobacteriaceae</taxon>
        <taxon>Edaphobacter</taxon>
    </lineage>
</organism>